<accession>A0AAV9XZ25</accession>
<keyword evidence="7" id="KW-0594">Phospholipid biosynthesis</keyword>
<evidence type="ECO:0000256" key="1">
    <source>
        <dbReference type="ARBA" id="ARBA00001928"/>
    </source>
</evidence>
<name>A0AAV9XZ25_9CRYT</name>
<sequence length="353" mass="40857">MFNLLKSKSFFFIGTTFVVYKYFENSFMNELLASGKREEYISDYKKIFLLKSLFGRTRSKYIGKLLNINIPILIRRRLYGFIINNYLAKNLEGKTPEGNICYFEKRFTKPLESYNSIGELFTRSMNPSEIKIHEIDDYKSVSSPCEGRIIEFGRIFSNKCIQLKSSTFLISELLQENFESLIKNSNLYYSIIYLSPKNYHRFHTPSKIKINLIRHVTGECFPVFKGIASRLNNLFSLNERVVINSNWKYGKMYIIAVAAHGVSDIKLFCIPKLKTNENNTKPNYLMDKTQKQVTKEYTNFCDQENKGIYNKGEEIGLFSLGSTIIVIFQAPDTFKFTIKKGEDVQLGSSLGSV</sequence>
<dbReference type="EMBL" id="JAWDEY010000014">
    <property type="protein sequence ID" value="KAK6589152.1"/>
    <property type="molecule type" value="Genomic_DNA"/>
</dbReference>
<comment type="pathway">
    <text evidence="11">Phospholipid metabolism; phosphatidylethanolamine biosynthesis.</text>
</comment>
<dbReference type="InterPro" id="IPR033177">
    <property type="entry name" value="PSD-B"/>
</dbReference>
<reference evidence="12 13" key="1">
    <citation type="submission" date="2023-10" db="EMBL/GenBank/DDBJ databases">
        <title>Comparative genomics analysis reveals potential genetic determinants of host preference in Cryptosporidium xiaoi.</title>
        <authorList>
            <person name="Xiao L."/>
            <person name="Li J."/>
        </authorList>
    </citation>
    <scope>NUCLEOTIDE SEQUENCE [LARGE SCALE GENOMIC DNA]</scope>
    <source>
        <strain evidence="12 13">52996</strain>
    </source>
</reference>
<dbReference type="Pfam" id="PF02666">
    <property type="entry name" value="PS_Dcarbxylase"/>
    <property type="match status" value="1"/>
</dbReference>
<comment type="caution">
    <text evidence="12">The sequence shown here is derived from an EMBL/GenBank/DDBJ whole genome shotgun (WGS) entry which is preliminary data.</text>
</comment>
<comment type="cofactor">
    <cofactor evidence="1">
        <name>pyruvate</name>
        <dbReference type="ChEBI" id="CHEBI:15361"/>
    </cofactor>
</comment>
<keyword evidence="13" id="KW-1185">Reference proteome</keyword>
<evidence type="ECO:0000256" key="5">
    <source>
        <dbReference type="ARBA" id="ARBA00022793"/>
    </source>
</evidence>
<evidence type="ECO:0000313" key="12">
    <source>
        <dbReference type="EMBL" id="KAK6589152.1"/>
    </source>
</evidence>
<comment type="pathway">
    <text evidence="2">Lipid metabolism.</text>
</comment>
<evidence type="ECO:0000256" key="10">
    <source>
        <dbReference type="ARBA" id="ARBA00023317"/>
    </source>
</evidence>
<evidence type="ECO:0000256" key="11">
    <source>
        <dbReference type="ARBA" id="ARBA00024326"/>
    </source>
</evidence>
<evidence type="ECO:0000256" key="4">
    <source>
        <dbReference type="ARBA" id="ARBA00022516"/>
    </source>
</evidence>
<dbReference type="GO" id="GO:0004609">
    <property type="term" value="F:phosphatidylserine decarboxylase activity"/>
    <property type="evidence" value="ECO:0007669"/>
    <property type="project" value="UniProtKB-EC"/>
</dbReference>
<dbReference type="AlphaFoldDB" id="A0AAV9XZ25"/>
<dbReference type="Proteomes" id="UP001311799">
    <property type="component" value="Unassembled WGS sequence"/>
</dbReference>
<dbReference type="GO" id="GO:0006646">
    <property type="term" value="P:phosphatidylethanolamine biosynthetic process"/>
    <property type="evidence" value="ECO:0007669"/>
    <property type="project" value="TreeGrafter"/>
</dbReference>
<evidence type="ECO:0000256" key="2">
    <source>
        <dbReference type="ARBA" id="ARBA00005189"/>
    </source>
</evidence>
<keyword evidence="5" id="KW-0210">Decarboxylase</keyword>
<keyword evidence="4" id="KW-0444">Lipid biosynthesis</keyword>
<gene>
    <name evidence="12" type="ORF">RS030_223511</name>
</gene>
<keyword evidence="6" id="KW-0443">Lipid metabolism</keyword>
<organism evidence="12 13">
    <name type="scientific">Cryptosporidium xiaoi</name>
    <dbReference type="NCBI Taxonomy" id="659607"/>
    <lineage>
        <taxon>Eukaryota</taxon>
        <taxon>Sar</taxon>
        <taxon>Alveolata</taxon>
        <taxon>Apicomplexa</taxon>
        <taxon>Conoidasida</taxon>
        <taxon>Coccidia</taxon>
        <taxon>Eucoccidiorida</taxon>
        <taxon>Eimeriorina</taxon>
        <taxon>Cryptosporidiidae</taxon>
        <taxon>Cryptosporidium</taxon>
    </lineage>
</organism>
<dbReference type="EC" id="4.1.1.65" evidence="3"/>
<evidence type="ECO:0000256" key="7">
    <source>
        <dbReference type="ARBA" id="ARBA00023209"/>
    </source>
</evidence>
<evidence type="ECO:0000256" key="3">
    <source>
        <dbReference type="ARBA" id="ARBA00012243"/>
    </source>
</evidence>
<dbReference type="NCBIfam" id="TIGR00163">
    <property type="entry name" value="PS_decarb"/>
    <property type="match status" value="1"/>
</dbReference>
<proteinExistence type="predicted"/>
<dbReference type="GO" id="GO:0005739">
    <property type="term" value="C:mitochondrion"/>
    <property type="evidence" value="ECO:0007669"/>
    <property type="project" value="TreeGrafter"/>
</dbReference>
<evidence type="ECO:0000313" key="13">
    <source>
        <dbReference type="Proteomes" id="UP001311799"/>
    </source>
</evidence>
<keyword evidence="9" id="KW-1208">Phospholipid metabolism</keyword>
<evidence type="ECO:0000256" key="8">
    <source>
        <dbReference type="ARBA" id="ARBA00023239"/>
    </source>
</evidence>
<dbReference type="InterPro" id="IPR003817">
    <property type="entry name" value="PS_Dcarbxylase"/>
</dbReference>
<keyword evidence="10" id="KW-0670">Pyruvate</keyword>
<dbReference type="PANTHER" id="PTHR10067">
    <property type="entry name" value="PHOSPHATIDYLSERINE DECARBOXYLASE"/>
    <property type="match status" value="1"/>
</dbReference>
<keyword evidence="8" id="KW-0456">Lyase</keyword>
<protein>
    <recommendedName>
        <fullName evidence="3">phosphatidylserine decarboxylase</fullName>
        <ecNumber evidence="3">4.1.1.65</ecNumber>
    </recommendedName>
</protein>
<dbReference type="PANTHER" id="PTHR10067:SF6">
    <property type="entry name" value="PHOSPHATIDYLSERINE DECARBOXYLASE PROENZYME, MITOCHONDRIAL"/>
    <property type="match status" value="1"/>
</dbReference>
<evidence type="ECO:0000256" key="6">
    <source>
        <dbReference type="ARBA" id="ARBA00023098"/>
    </source>
</evidence>
<evidence type="ECO:0000256" key="9">
    <source>
        <dbReference type="ARBA" id="ARBA00023264"/>
    </source>
</evidence>